<proteinExistence type="predicted"/>
<keyword evidence="3" id="KW-1185">Reference proteome</keyword>
<dbReference type="Proteomes" id="UP000265581">
    <property type="component" value="Unassembled WGS sequence"/>
</dbReference>
<feature type="region of interest" description="Disordered" evidence="1">
    <location>
        <begin position="175"/>
        <end position="200"/>
    </location>
</feature>
<name>A0A371PBT2_9ACTN</name>
<dbReference type="EMBL" id="QUBR01000001">
    <property type="protein sequence ID" value="REK73036.1"/>
    <property type="molecule type" value="Genomic_DNA"/>
</dbReference>
<evidence type="ECO:0000256" key="1">
    <source>
        <dbReference type="SAM" id="MobiDB-lite"/>
    </source>
</evidence>
<reference evidence="2 3" key="1">
    <citation type="submission" date="2018-08" db="EMBL/GenBank/DDBJ databases">
        <title>Aeromicrobium sp. M2KJ-4, whole genome shotgun sequence.</title>
        <authorList>
            <person name="Tuo L."/>
        </authorList>
    </citation>
    <scope>NUCLEOTIDE SEQUENCE [LARGE SCALE GENOMIC DNA]</scope>
    <source>
        <strain evidence="2 3">M2KJ-4</strain>
    </source>
</reference>
<evidence type="ECO:0000313" key="2">
    <source>
        <dbReference type="EMBL" id="REK73036.1"/>
    </source>
</evidence>
<dbReference type="AlphaFoldDB" id="A0A371PBT2"/>
<protein>
    <submittedName>
        <fullName evidence="2">Uncharacterized protein</fullName>
    </submittedName>
</protein>
<dbReference type="RefSeq" id="WP_119703150.1">
    <property type="nucleotide sequence ID" value="NZ_JBHSOI010000001.1"/>
</dbReference>
<gene>
    <name evidence="2" type="ORF">DX116_05465</name>
</gene>
<sequence length="200" mass="20989">MPTGAGDDADGLLVVVSIRNDFDTNTRTCATAAFVATDASFDLTGSAVVSGAAYDRVTQQYNPVAPLRTQSLSGAVTVVSGLDALGVDELSVSASGDATKTTTTVKDTRVTDKKTKAQKTKAKATYVKRIKAAKKKYATALDEAGISKTKQAAAKKTYKAKRATAKASFKHAIAGHEHVKTKTSTTENRPFSIKTELPAT</sequence>
<organism evidence="2 3">
    <name type="scientific">Aeromicrobium endophyticum</name>
    <dbReference type="NCBI Taxonomy" id="2292704"/>
    <lineage>
        <taxon>Bacteria</taxon>
        <taxon>Bacillati</taxon>
        <taxon>Actinomycetota</taxon>
        <taxon>Actinomycetes</taxon>
        <taxon>Propionibacteriales</taxon>
        <taxon>Nocardioidaceae</taxon>
        <taxon>Aeromicrobium</taxon>
    </lineage>
</organism>
<comment type="caution">
    <text evidence="2">The sequence shown here is derived from an EMBL/GenBank/DDBJ whole genome shotgun (WGS) entry which is preliminary data.</text>
</comment>
<evidence type="ECO:0000313" key="3">
    <source>
        <dbReference type="Proteomes" id="UP000265581"/>
    </source>
</evidence>
<accession>A0A371PBT2</accession>